<gene>
    <name evidence="1" type="ORF">IAC47_04900</name>
</gene>
<evidence type="ECO:0000313" key="2">
    <source>
        <dbReference type="Proteomes" id="UP000824267"/>
    </source>
</evidence>
<proteinExistence type="predicted"/>
<dbReference type="Proteomes" id="UP000824267">
    <property type="component" value="Unassembled WGS sequence"/>
</dbReference>
<evidence type="ECO:0000313" key="1">
    <source>
        <dbReference type="EMBL" id="HIW87597.1"/>
    </source>
</evidence>
<protein>
    <recommendedName>
        <fullName evidence="3">LTD domain-containing protein</fullName>
    </recommendedName>
</protein>
<comment type="caution">
    <text evidence="1">The sequence shown here is derived from an EMBL/GenBank/DDBJ whole genome shotgun (WGS) entry which is preliminary data.</text>
</comment>
<name>A0A9D1UH36_9BACT</name>
<dbReference type="AlphaFoldDB" id="A0A9D1UH36"/>
<reference evidence="1" key="1">
    <citation type="journal article" date="2021" name="PeerJ">
        <title>Extensive microbial diversity within the chicken gut microbiome revealed by metagenomics and culture.</title>
        <authorList>
            <person name="Gilroy R."/>
            <person name="Ravi A."/>
            <person name="Getino M."/>
            <person name="Pursley I."/>
            <person name="Horton D.L."/>
            <person name="Alikhan N.F."/>
            <person name="Baker D."/>
            <person name="Gharbi K."/>
            <person name="Hall N."/>
            <person name="Watson M."/>
            <person name="Adriaenssens E.M."/>
            <person name="Foster-Nyarko E."/>
            <person name="Jarju S."/>
            <person name="Secka A."/>
            <person name="Antonio M."/>
            <person name="Oren A."/>
            <person name="Chaudhuri R.R."/>
            <person name="La Ragione R."/>
            <person name="Hildebrand F."/>
            <person name="Pallen M.J."/>
        </authorList>
    </citation>
    <scope>NUCLEOTIDE SEQUENCE</scope>
    <source>
        <strain evidence="1">Gambia16-930</strain>
    </source>
</reference>
<dbReference type="EMBL" id="DXGG01000156">
    <property type="protein sequence ID" value="HIW87597.1"/>
    <property type="molecule type" value="Genomic_DNA"/>
</dbReference>
<reference evidence="1" key="2">
    <citation type="submission" date="2021-04" db="EMBL/GenBank/DDBJ databases">
        <authorList>
            <person name="Gilroy R."/>
        </authorList>
    </citation>
    <scope>NUCLEOTIDE SEQUENCE</scope>
    <source>
        <strain evidence="1">Gambia16-930</strain>
    </source>
</reference>
<organism evidence="1 2">
    <name type="scientific">Candidatus Onthomorpha intestinigallinarum</name>
    <dbReference type="NCBI Taxonomy" id="2840880"/>
    <lineage>
        <taxon>Bacteria</taxon>
        <taxon>Pseudomonadati</taxon>
        <taxon>Bacteroidota</taxon>
        <taxon>Bacteroidia</taxon>
        <taxon>Bacteroidales</taxon>
        <taxon>Candidatus Onthomorpha</taxon>
    </lineage>
</organism>
<sequence>MIKNYLFLFIAFTNLYIFSVDCFSQNPLRTDTIKSNRADIVISNPQQGQSASIFKDTILFEENFDKLLQYSQITSYYFHPGTSIMVLPNMFTEFPECKIAKIQARNDASIISNVTNIFFPESGALFRSPSKGFPQGSILSFDIKPSTKRSTIIINETDTLKLNSSTLKHHKDTLSSYKEYIEIKRESTGSFTIDNLVVKAPQRTLIEQDNYQMNNGIISVNGLEPSTKYYVEITNQDGSLSELKSFTTPSQIHDIKTSALSMNSVELSWENETDSALQIRVEKITNDCDDLMFSQVVANSGNNILEIYNGTGEDVCLKDYKVDFVESGNYTSQNNVYYTFTEKDTVRNDSCIILSNKIDDFSQEPLLCFPVVPRHSFQAGNDTYVLLKKDGTGDYSDTLDIVGRIKTDLSEDLSSLEFPDKILVRKPDIRTGVKSNPALTDAQNILNTQWNHYSFGADTLNLTLGRHDSDFIPQYQDAYPTLSMPNETESILIEGLDSAERYRAVFTLGGENVASVVFETGRETRAVNSGEWTDPLTWNGHALPKSNDKVVIPKGYTVTIPSGKNVSCAEVELHSDHFTADTTGKAQLILSGGLSTSIFRANISFAKYTADTNGWNLFGLPIDALSKTREETASMFDRGNEDDLYYLNESQGAWIPYVENIQDEHFFKNGLGYLVAYKDTTTLCFEGMMNCENEYILLYNADITADKGNGYYLCANPYPFSLKAENIQRESIGGLWLLCPQTGQYQALDWNSESDFAIPSFCGFMAKVDDSQNLLRIGKTAFPSAKTALSNKQRLRLQLSSNGGKDELRVYFCSRPETEKNSANTPKLYSIGSAPDLLLDCQDKEWSIFETCNIEDSMDLRIEYLTKTEGEVELNALELPENIYGACLIDTESDSILTDLATANTYRFSTGADKADKAFILRLYKQDKPQGELAIRQEGDLVSVMSEYEVKEMRVFDLRGVCVAVSFTNETRLPQKGCFIINVVTEKETMSSKIIYL</sequence>
<accession>A0A9D1UH36</accession>
<evidence type="ECO:0008006" key="3">
    <source>
        <dbReference type="Google" id="ProtNLM"/>
    </source>
</evidence>